<dbReference type="PANTHER" id="PTHR10900:SF77">
    <property type="entry name" value="FI19380P1"/>
    <property type="match status" value="1"/>
</dbReference>
<dbReference type="PANTHER" id="PTHR10900">
    <property type="entry name" value="PERIOSTIN-RELATED"/>
    <property type="match status" value="1"/>
</dbReference>
<dbReference type="Proteomes" id="UP000186917">
    <property type="component" value="Unassembled WGS sequence"/>
</dbReference>
<dbReference type="PROSITE" id="PS51257">
    <property type="entry name" value="PROKAR_LIPOPROTEIN"/>
    <property type="match status" value="1"/>
</dbReference>
<sequence>MKRILFSGFLLMLLAGCTKEKEDNSLPADITSRLNFIIEDNLFNFSYFNAGLGRTPYRVTLTQPGPYTVLLPDNNAFIAAGYSTENAVLTESASVLNNMIGYQVVSGTWQLDQLPFRFNQELTSVTGSKLYVTRWVKNQDTVVTINGSRVLSYNMKASNGLIQVINTVLQPLVHKTLSDAISSDPQFTYLNAALQKAGMKTLLEQETAYTVFAPVNSAFVAAGYATIQDIQQADAATLQQLLQYHLFSGRKFVYDYILATGPSDKSEQAMLSGNNITVNLLKSGINYTGITVKGIGNSTVATISKPNVLAGNGVLHTINQVLKENQ</sequence>
<dbReference type="InterPro" id="IPR036378">
    <property type="entry name" value="FAS1_dom_sf"/>
</dbReference>
<dbReference type="AlphaFoldDB" id="A0A173MF05"/>
<protein>
    <submittedName>
        <fullName evidence="2">Uncaracterized surface protein containing fasciclin (FAS1) repeats</fullName>
    </submittedName>
</protein>
<feature type="domain" description="FAS1" evidence="1">
    <location>
        <begin position="23"/>
        <end position="169"/>
    </location>
</feature>
<organism evidence="2 3">
    <name type="scientific">Filimonas lacunae</name>
    <dbReference type="NCBI Taxonomy" id="477680"/>
    <lineage>
        <taxon>Bacteria</taxon>
        <taxon>Pseudomonadati</taxon>
        <taxon>Bacteroidota</taxon>
        <taxon>Chitinophagia</taxon>
        <taxon>Chitinophagales</taxon>
        <taxon>Chitinophagaceae</taxon>
        <taxon>Filimonas</taxon>
    </lineage>
</organism>
<dbReference type="RefSeq" id="WP_076380300.1">
    <property type="nucleotide sequence ID" value="NZ_AP017422.1"/>
</dbReference>
<dbReference type="OrthoDB" id="1144324at2"/>
<dbReference type="KEGG" id="fln:FLA_2026"/>
<dbReference type="SMART" id="SM00554">
    <property type="entry name" value="FAS1"/>
    <property type="match status" value="2"/>
</dbReference>
<gene>
    <name evidence="2" type="ORF">SAMN05421788_10683</name>
</gene>
<name>A0A173MF05_9BACT</name>
<evidence type="ECO:0000259" key="1">
    <source>
        <dbReference type="PROSITE" id="PS50213"/>
    </source>
</evidence>
<reference evidence="3" key="1">
    <citation type="submission" date="2017-01" db="EMBL/GenBank/DDBJ databases">
        <authorList>
            <person name="Varghese N."/>
            <person name="Submissions S."/>
        </authorList>
    </citation>
    <scope>NUCLEOTIDE SEQUENCE [LARGE SCALE GENOMIC DNA]</scope>
    <source>
        <strain evidence="3">DSM 21054</strain>
    </source>
</reference>
<proteinExistence type="predicted"/>
<evidence type="ECO:0000313" key="2">
    <source>
        <dbReference type="EMBL" id="SIT24178.1"/>
    </source>
</evidence>
<dbReference type="GO" id="GO:0005615">
    <property type="term" value="C:extracellular space"/>
    <property type="evidence" value="ECO:0007669"/>
    <property type="project" value="TreeGrafter"/>
</dbReference>
<dbReference type="PROSITE" id="PS50213">
    <property type="entry name" value="FAS1"/>
    <property type="match status" value="2"/>
</dbReference>
<dbReference type="SUPFAM" id="SSF82153">
    <property type="entry name" value="FAS1 domain"/>
    <property type="match status" value="2"/>
</dbReference>
<dbReference type="InterPro" id="IPR000782">
    <property type="entry name" value="FAS1_domain"/>
</dbReference>
<keyword evidence="3" id="KW-1185">Reference proteome</keyword>
<dbReference type="InterPro" id="IPR050904">
    <property type="entry name" value="Adhesion/Biosynth-related"/>
</dbReference>
<dbReference type="Gene3D" id="2.30.180.10">
    <property type="entry name" value="FAS1 domain"/>
    <property type="match status" value="2"/>
</dbReference>
<feature type="domain" description="FAS1" evidence="1">
    <location>
        <begin position="174"/>
        <end position="322"/>
    </location>
</feature>
<dbReference type="STRING" id="477680.SAMN05421788_10683"/>
<dbReference type="EMBL" id="FTOR01000006">
    <property type="protein sequence ID" value="SIT24178.1"/>
    <property type="molecule type" value="Genomic_DNA"/>
</dbReference>
<dbReference type="Pfam" id="PF02469">
    <property type="entry name" value="Fasciclin"/>
    <property type="match status" value="2"/>
</dbReference>
<evidence type="ECO:0000313" key="3">
    <source>
        <dbReference type="Proteomes" id="UP000186917"/>
    </source>
</evidence>
<accession>A0A173MF05</accession>